<dbReference type="SUPFAM" id="SSF101874">
    <property type="entry name" value="YceI-like"/>
    <property type="match status" value="1"/>
</dbReference>
<dbReference type="PANTHER" id="PTHR34406">
    <property type="entry name" value="PROTEIN YCEI"/>
    <property type="match status" value="1"/>
</dbReference>
<reference evidence="3 4" key="1">
    <citation type="submission" date="2016-10" db="EMBL/GenBank/DDBJ databases">
        <title>Comparative genome analysis of multiple Pseudomonas spp. focuses on biocontrol and plant growth promoting traits.</title>
        <authorList>
            <person name="Tao X.-Y."/>
            <person name="Taylor C.G."/>
        </authorList>
    </citation>
    <scope>NUCLEOTIDE SEQUENCE [LARGE SCALE GENOMIC DNA]</scope>
    <source>
        <strain evidence="3 4">39A2</strain>
    </source>
</reference>
<dbReference type="Proteomes" id="UP000283627">
    <property type="component" value="Unassembled WGS sequence"/>
</dbReference>
<dbReference type="AlphaFoldDB" id="A0A423KPU3"/>
<dbReference type="InterPro" id="IPR007372">
    <property type="entry name" value="Lipid/polyisoprenoid-bd_YceI"/>
</dbReference>
<feature type="chain" id="PRO_5019270032" description="Lipid/polyisoprenoid-binding YceI-like domain-containing protein" evidence="1">
    <location>
        <begin position="23"/>
        <end position="197"/>
    </location>
</feature>
<dbReference type="PANTHER" id="PTHR34406:SF1">
    <property type="entry name" value="PROTEIN YCEI"/>
    <property type="match status" value="1"/>
</dbReference>
<evidence type="ECO:0000259" key="2">
    <source>
        <dbReference type="SMART" id="SM00867"/>
    </source>
</evidence>
<organism evidence="3 4">
    <name type="scientific">Pseudomonas frederiksbergensis</name>
    <dbReference type="NCBI Taxonomy" id="104087"/>
    <lineage>
        <taxon>Bacteria</taxon>
        <taxon>Pseudomonadati</taxon>
        <taxon>Pseudomonadota</taxon>
        <taxon>Gammaproteobacteria</taxon>
        <taxon>Pseudomonadales</taxon>
        <taxon>Pseudomonadaceae</taxon>
        <taxon>Pseudomonas</taxon>
    </lineage>
</organism>
<dbReference type="Pfam" id="PF04264">
    <property type="entry name" value="YceI"/>
    <property type="match status" value="1"/>
</dbReference>
<dbReference type="InterPro" id="IPR036761">
    <property type="entry name" value="TTHA0802/YceI-like_sf"/>
</dbReference>
<keyword evidence="1" id="KW-0732">Signal</keyword>
<feature type="signal peptide" evidence="1">
    <location>
        <begin position="1"/>
        <end position="22"/>
    </location>
</feature>
<dbReference type="STRING" id="104087.PFAS1_13270"/>
<dbReference type="OrthoDB" id="9811006at2"/>
<comment type="caution">
    <text evidence="3">The sequence shown here is derived from an EMBL/GenBank/DDBJ whole genome shotgun (WGS) entry which is preliminary data.</text>
</comment>
<name>A0A423KPU3_9PSED</name>
<protein>
    <recommendedName>
        <fullName evidence="2">Lipid/polyisoprenoid-binding YceI-like domain-containing protein</fullName>
    </recommendedName>
</protein>
<accession>A0A423KPU3</accession>
<evidence type="ECO:0000313" key="4">
    <source>
        <dbReference type="Proteomes" id="UP000283627"/>
    </source>
</evidence>
<evidence type="ECO:0000313" key="3">
    <source>
        <dbReference type="EMBL" id="RON56643.1"/>
    </source>
</evidence>
<proteinExistence type="predicted"/>
<dbReference type="RefSeq" id="WP_123404251.1">
    <property type="nucleotide sequence ID" value="NZ_MOBP01000004.1"/>
</dbReference>
<gene>
    <name evidence="3" type="ORF">BK665_06950</name>
</gene>
<dbReference type="SMART" id="SM00867">
    <property type="entry name" value="YceI"/>
    <property type="match status" value="1"/>
</dbReference>
<sequence>MLKKTLAALAIGSALLSANVMAADYTVDKEGQHAFVDFKISHLGYSYITGTFKDIDGKFSFDAAKPEDSKIEFNVNTASVFTNNAERDKHISSKDFLKVADFPKATFVSTSVKTTGKNADGKVTADVAGNLTIAGVSKPVVVKATFLGEGKDPWGGYRAGFEGTTSIKRSDFGKMMDLGPQSDAVDLYITFEGVKAK</sequence>
<dbReference type="NCBIfam" id="NF002994">
    <property type="entry name" value="PRK03757.1"/>
    <property type="match status" value="1"/>
</dbReference>
<dbReference type="Gene3D" id="2.40.128.110">
    <property type="entry name" value="Lipid/polyisoprenoid-binding, YceI-like"/>
    <property type="match status" value="1"/>
</dbReference>
<feature type="domain" description="Lipid/polyisoprenoid-binding YceI-like" evidence="2">
    <location>
        <begin position="24"/>
        <end position="194"/>
    </location>
</feature>
<dbReference type="EMBL" id="MOBP01000004">
    <property type="protein sequence ID" value="RON56643.1"/>
    <property type="molecule type" value="Genomic_DNA"/>
</dbReference>
<evidence type="ECO:0000256" key="1">
    <source>
        <dbReference type="SAM" id="SignalP"/>
    </source>
</evidence>